<reference evidence="2" key="2">
    <citation type="journal article" date="2021" name="Syst. Appl. Microbiol.">
        <title>Roseomonas hellenica sp. nov., isolated from roots of wild-growing Alkanna tinctoria.</title>
        <authorList>
            <person name="Rat A."/>
            <person name="Naranjo H.D."/>
            <person name="Lebbe L."/>
            <person name="Cnockaert M."/>
            <person name="Krigas N."/>
            <person name="Grigoriadou K."/>
            <person name="Maloupa E."/>
            <person name="Willems A."/>
        </authorList>
    </citation>
    <scope>NUCLEOTIDE SEQUENCE</scope>
    <source>
        <strain evidence="2">LMG 31231</strain>
    </source>
</reference>
<proteinExistence type="predicted"/>
<organism evidence="2 3">
    <name type="scientific">Neoroseomonas soli</name>
    <dbReference type="NCBI Taxonomy" id="1081025"/>
    <lineage>
        <taxon>Bacteria</taxon>
        <taxon>Pseudomonadati</taxon>
        <taxon>Pseudomonadota</taxon>
        <taxon>Alphaproteobacteria</taxon>
        <taxon>Acetobacterales</taxon>
        <taxon>Acetobacteraceae</taxon>
        <taxon>Neoroseomonas</taxon>
    </lineage>
</organism>
<feature type="transmembrane region" description="Helical" evidence="1">
    <location>
        <begin position="7"/>
        <end position="26"/>
    </location>
</feature>
<feature type="transmembrane region" description="Helical" evidence="1">
    <location>
        <begin position="82"/>
        <end position="102"/>
    </location>
</feature>
<evidence type="ECO:0000256" key="1">
    <source>
        <dbReference type="SAM" id="Phobius"/>
    </source>
</evidence>
<reference evidence="2" key="1">
    <citation type="submission" date="2020-01" db="EMBL/GenBank/DDBJ databases">
        <authorList>
            <person name="Rat A."/>
        </authorList>
    </citation>
    <scope>NUCLEOTIDE SEQUENCE</scope>
    <source>
        <strain evidence="2">LMG 31231</strain>
    </source>
</reference>
<evidence type="ECO:0000313" key="3">
    <source>
        <dbReference type="Proteomes" id="UP001138751"/>
    </source>
</evidence>
<evidence type="ECO:0008006" key="4">
    <source>
        <dbReference type="Google" id="ProtNLM"/>
    </source>
</evidence>
<dbReference type="Proteomes" id="UP001138751">
    <property type="component" value="Unassembled WGS sequence"/>
</dbReference>
<dbReference type="EMBL" id="JAAEDM010000020">
    <property type="protein sequence ID" value="MBR0671515.1"/>
    <property type="molecule type" value="Genomic_DNA"/>
</dbReference>
<keyword evidence="3" id="KW-1185">Reference proteome</keyword>
<protein>
    <recommendedName>
        <fullName evidence="4">DoxX family protein</fullName>
    </recommendedName>
</protein>
<dbReference type="AlphaFoldDB" id="A0A9X9WWI6"/>
<dbReference type="RefSeq" id="WP_211861889.1">
    <property type="nucleotide sequence ID" value="NZ_JAAEDM010000020.1"/>
</dbReference>
<comment type="caution">
    <text evidence="2">The sequence shown here is derived from an EMBL/GenBank/DDBJ whole genome shotgun (WGS) entry which is preliminary data.</text>
</comment>
<evidence type="ECO:0000313" key="2">
    <source>
        <dbReference type="EMBL" id="MBR0671515.1"/>
    </source>
</evidence>
<keyword evidence="1" id="KW-0472">Membrane</keyword>
<feature type="transmembrane region" description="Helical" evidence="1">
    <location>
        <begin position="58"/>
        <end position="75"/>
    </location>
</feature>
<keyword evidence="1" id="KW-0812">Transmembrane</keyword>
<feature type="transmembrane region" description="Helical" evidence="1">
    <location>
        <begin position="114"/>
        <end position="131"/>
    </location>
</feature>
<keyword evidence="1" id="KW-1133">Transmembrane helix</keyword>
<name>A0A9X9WWI6_9PROT</name>
<gene>
    <name evidence="2" type="ORF">GXW76_10060</name>
</gene>
<accession>A0A9X9WWI6</accession>
<sequence length="153" mass="16963">MTRADRILRLLAWPAAIWIAYEFLWYEQYKLTGHPGSVNYIFQPLADWFGIPAYEKPFRLTVASLEIAAAALVLVPRTRLLGGLLAVGLMSGAIFFHTIGPIGIDPYGDGGKLFKEAVFTWFMGGFILYAHRQEGFAILARLGLLPAAFARTA</sequence>